<dbReference type="PROSITE" id="PS00463">
    <property type="entry name" value="ZN2_CY6_FUNGAL_1"/>
    <property type="match status" value="1"/>
</dbReference>
<dbReference type="SUPFAM" id="SSF57701">
    <property type="entry name" value="Zn2/Cys6 DNA-binding domain"/>
    <property type="match status" value="1"/>
</dbReference>
<evidence type="ECO:0000313" key="8">
    <source>
        <dbReference type="EMBL" id="USW53315.1"/>
    </source>
</evidence>
<feature type="domain" description="Zn(2)-C6 fungal-type" evidence="7">
    <location>
        <begin position="16"/>
        <end position="47"/>
    </location>
</feature>
<evidence type="ECO:0000256" key="5">
    <source>
        <dbReference type="ARBA" id="ARBA00023163"/>
    </source>
</evidence>
<organism evidence="8 9">
    <name type="scientific">Septoria linicola</name>
    <dbReference type="NCBI Taxonomy" id="215465"/>
    <lineage>
        <taxon>Eukaryota</taxon>
        <taxon>Fungi</taxon>
        <taxon>Dikarya</taxon>
        <taxon>Ascomycota</taxon>
        <taxon>Pezizomycotina</taxon>
        <taxon>Dothideomycetes</taxon>
        <taxon>Dothideomycetidae</taxon>
        <taxon>Mycosphaerellales</taxon>
        <taxon>Mycosphaerellaceae</taxon>
        <taxon>Septoria</taxon>
    </lineage>
</organism>
<dbReference type="GO" id="GO:0006351">
    <property type="term" value="P:DNA-templated transcription"/>
    <property type="evidence" value="ECO:0007669"/>
    <property type="project" value="InterPro"/>
</dbReference>
<dbReference type="GO" id="GO:0005634">
    <property type="term" value="C:nucleus"/>
    <property type="evidence" value="ECO:0007669"/>
    <property type="project" value="UniProtKB-SubCell"/>
</dbReference>
<dbReference type="AlphaFoldDB" id="A0A9Q9AQM4"/>
<dbReference type="CDD" id="cd00067">
    <property type="entry name" value="GAL4"/>
    <property type="match status" value="1"/>
</dbReference>
<keyword evidence="6" id="KW-0539">Nucleus</keyword>
<proteinExistence type="predicted"/>
<dbReference type="Proteomes" id="UP001056384">
    <property type="component" value="Chromosome 5"/>
</dbReference>
<dbReference type="PROSITE" id="PS50048">
    <property type="entry name" value="ZN2_CY6_FUNGAL_2"/>
    <property type="match status" value="1"/>
</dbReference>
<accession>A0A9Q9AQM4</accession>
<keyword evidence="2" id="KW-0479">Metal-binding</keyword>
<name>A0A9Q9AQM4_9PEZI</name>
<evidence type="ECO:0000256" key="4">
    <source>
        <dbReference type="ARBA" id="ARBA00023125"/>
    </source>
</evidence>
<dbReference type="Pfam" id="PF04082">
    <property type="entry name" value="Fungal_trans"/>
    <property type="match status" value="1"/>
</dbReference>
<evidence type="ECO:0000256" key="6">
    <source>
        <dbReference type="ARBA" id="ARBA00023242"/>
    </source>
</evidence>
<dbReference type="PANTHER" id="PTHR47540">
    <property type="entry name" value="THIAMINE REPRESSIBLE GENES REGULATORY PROTEIN THI5"/>
    <property type="match status" value="1"/>
</dbReference>
<keyword evidence="9" id="KW-1185">Reference proteome</keyword>
<dbReference type="EMBL" id="CP099422">
    <property type="protein sequence ID" value="USW53315.1"/>
    <property type="molecule type" value="Genomic_DNA"/>
</dbReference>
<dbReference type="InterPro" id="IPR051711">
    <property type="entry name" value="Stress_Response_Reg"/>
</dbReference>
<evidence type="ECO:0000256" key="2">
    <source>
        <dbReference type="ARBA" id="ARBA00022723"/>
    </source>
</evidence>
<evidence type="ECO:0000256" key="3">
    <source>
        <dbReference type="ARBA" id="ARBA00023015"/>
    </source>
</evidence>
<comment type="subcellular location">
    <subcellularLocation>
        <location evidence="1">Nucleus</location>
    </subcellularLocation>
</comment>
<reference evidence="8" key="1">
    <citation type="submission" date="2022-06" db="EMBL/GenBank/DDBJ databases">
        <title>Complete genome sequences of two strains of the flax pathogen Septoria linicola.</title>
        <authorList>
            <person name="Lapalu N."/>
            <person name="Simon A."/>
            <person name="Demenou B."/>
            <person name="Paumier D."/>
            <person name="Guillot M.-P."/>
            <person name="Gout L."/>
            <person name="Valade R."/>
        </authorList>
    </citation>
    <scope>NUCLEOTIDE SEQUENCE</scope>
    <source>
        <strain evidence="8">SE15195</strain>
    </source>
</reference>
<dbReference type="Gene3D" id="4.10.240.10">
    <property type="entry name" value="Zn(2)-C6 fungal-type DNA-binding domain"/>
    <property type="match status" value="1"/>
</dbReference>
<evidence type="ECO:0000313" key="9">
    <source>
        <dbReference type="Proteomes" id="UP001056384"/>
    </source>
</evidence>
<protein>
    <recommendedName>
        <fullName evidence="7">Zn(2)-C6 fungal-type domain-containing protein</fullName>
    </recommendedName>
</protein>
<dbReference type="InterPro" id="IPR007219">
    <property type="entry name" value="XnlR_reg_dom"/>
</dbReference>
<dbReference type="SMART" id="SM00906">
    <property type="entry name" value="Fungal_trans"/>
    <property type="match status" value="1"/>
</dbReference>
<keyword evidence="3" id="KW-0805">Transcription regulation</keyword>
<keyword evidence="5" id="KW-0804">Transcription</keyword>
<dbReference type="InterPro" id="IPR001138">
    <property type="entry name" value="Zn2Cys6_DnaBD"/>
</dbReference>
<dbReference type="GO" id="GO:0043565">
    <property type="term" value="F:sequence-specific DNA binding"/>
    <property type="evidence" value="ECO:0007669"/>
    <property type="project" value="TreeGrafter"/>
</dbReference>
<dbReference type="Pfam" id="PF00172">
    <property type="entry name" value="Zn_clus"/>
    <property type="match status" value="1"/>
</dbReference>
<keyword evidence="4" id="KW-0238">DNA-binding</keyword>
<dbReference type="CDD" id="cd12148">
    <property type="entry name" value="fungal_TF_MHR"/>
    <property type="match status" value="1"/>
</dbReference>
<dbReference type="SMART" id="SM00066">
    <property type="entry name" value="GAL4"/>
    <property type="match status" value="1"/>
</dbReference>
<sequence length="673" mass="74919">MDEEERPVKRRKRAVACSRCHSHKIKCSGEQPCQSCQNANATQSCNFPHRDRNVTVPGSYLDKLEAQVRGLKEQLSATPAATSSGQDSQDASHQVIETITGADADVPNPLLEVHHGPPTNHTSSFAGEASCTAFGDRLLHCVNKSCEAVPNSAMPDHVSHPVFNRLTNPSFQLPNRVQASLLIRRVDRFIGNNYQLFLKKSFFEQFDRAYNSGEVPDLLWACHFFALLALGELYSSYSTPGDGETVPGTANFVQAVALLQDQYERPSVEQVQILLLLSFYANSIGRLQSAHAYCGIALRLSVSLGLHRTRDYAIDTSPVAREYRCRIWWTLYLFDRLISSKLGYPLGIRDEDIDVELPSDNRLSKAEKEEFHDSVHLCAHAKLAKITGSILSDVYCLPHRSANTFVRRVHRVLNELRRWDTELPTTLRLQANDSARNLYTLHMHYHLCIIQTTRPILLHIFKITLQSPAEQKRASFSPTTLALGDACTQSARVTNQLLSKLFIEGNLAMFGYFDSHYLFSSTLILIIAAVMEPSATMSDAVQVAFNLLSTMASRGNVSSKDYLSRLEHIRASVSAAKFVTNIKQGIETTATPAASSDEAASHGVEQIGFGNEWSLSDSLFTNDTFESDDPLGNPFIENFLAEKAFEWPSGPSPQEDVLRQFAHELGDEFVFGS</sequence>
<gene>
    <name evidence="8" type="ORF">Slin15195_G066340</name>
</gene>
<dbReference type="GO" id="GO:0008270">
    <property type="term" value="F:zinc ion binding"/>
    <property type="evidence" value="ECO:0007669"/>
    <property type="project" value="InterPro"/>
</dbReference>
<dbReference type="GO" id="GO:0000981">
    <property type="term" value="F:DNA-binding transcription factor activity, RNA polymerase II-specific"/>
    <property type="evidence" value="ECO:0007669"/>
    <property type="project" value="InterPro"/>
</dbReference>
<evidence type="ECO:0000259" key="7">
    <source>
        <dbReference type="PROSITE" id="PS50048"/>
    </source>
</evidence>
<evidence type="ECO:0000256" key="1">
    <source>
        <dbReference type="ARBA" id="ARBA00004123"/>
    </source>
</evidence>
<dbReference type="GO" id="GO:0045944">
    <property type="term" value="P:positive regulation of transcription by RNA polymerase II"/>
    <property type="evidence" value="ECO:0007669"/>
    <property type="project" value="TreeGrafter"/>
</dbReference>
<dbReference type="PANTHER" id="PTHR47540:SF6">
    <property type="entry name" value="ZN(II)2CYS6 TRANSCRIPTION FACTOR (EUROFUNG)"/>
    <property type="match status" value="1"/>
</dbReference>
<dbReference type="InterPro" id="IPR036864">
    <property type="entry name" value="Zn2-C6_fun-type_DNA-bd_sf"/>
</dbReference>